<keyword evidence="4" id="KW-0614">Plasmid</keyword>
<reference evidence="4 5" key="1">
    <citation type="submission" date="2022-03" db="EMBL/GenBank/DDBJ databases">
        <title>Hymenobactersp. isolated from the air.</title>
        <authorList>
            <person name="Won M."/>
            <person name="Kwon S.-W."/>
        </authorList>
    </citation>
    <scope>NUCLEOTIDE SEQUENCE [LARGE SCALE GENOMIC DNA]</scope>
    <source>
        <strain evidence="4 5">KACC 22596</strain>
        <plasmid evidence="4 5">unnamed3</plasmid>
    </source>
</reference>
<evidence type="ECO:0000313" key="5">
    <source>
        <dbReference type="Proteomes" id="UP000831390"/>
    </source>
</evidence>
<keyword evidence="2" id="KW-0778">Tellurium resistance</keyword>
<dbReference type="Gene3D" id="2.60.60.30">
    <property type="entry name" value="sav2460 like domains"/>
    <property type="match status" value="1"/>
</dbReference>
<organism evidence="4 5">
    <name type="scientific">Hymenobacter monticola</name>
    <dbReference type="NCBI Taxonomy" id="1705399"/>
    <lineage>
        <taxon>Bacteria</taxon>
        <taxon>Pseudomonadati</taxon>
        <taxon>Bacteroidota</taxon>
        <taxon>Cytophagia</taxon>
        <taxon>Cytophagales</taxon>
        <taxon>Hymenobacteraceae</taxon>
        <taxon>Hymenobacter</taxon>
    </lineage>
</organism>
<dbReference type="CDD" id="cd06974">
    <property type="entry name" value="TerD_like"/>
    <property type="match status" value="1"/>
</dbReference>
<protein>
    <submittedName>
        <fullName evidence="4">TerD family protein</fullName>
    </submittedName>
</protein>
<evidence type="ECO:0000313" key="4">
    <source>
        <dbReference type="EMBL" id="UOE36662.1"/>
    </source>
</evidence>
<dbReference type="RefSeq" id="WP_243520748.1">
    <property type="nucleotide sequence ID" value="NZ_CP094537.1"/>
</dbReference>
<proteinExistence type="inferred from homology"/>
<evidence type="ECO:0000259" key="3">
    <source>
        <dbReference type="Pfam" id="PF02342"/>
    </source>
</evidence>
<dbReference type="PANTHER" id="PTHR32097">
    <property type="entry name" value="CAMP-BINDING PROTEIN 1-RELATED"/>
    <property type="match status" value="1"/>
</dbReference>
<dbReference type="InterPro" id="IPR003325">
    <property type="entry name" value="TerD"/>
</dbReference>
<dbReference type="InterPro" id="IPR051324">
    <property type="entry name" value="Stress/Tellurium_Resist"/>
</dbReference>
<dbReference type="Proteomes" id="UP000831390">
    <property type="component" value="Plasmid unnamed3"/>
</dbReference>
<dbReference type="EMBL" id="CP094537">
    <property type="protein sequence ID" value="UOE36662.1"/>
    <property type="molecule type" value="Genomic_DNA"/>
</dbReference>
<comment type="similarity">
    <text evidence="1">Belongs to the CAPAB/TerDEXZ family.</text>
</comment>
<keyword evidence="5" id="KW-1185">Reference proteome</keyword>
<evidence type="ECO:0000256" key="2">
    <source>
        <dbReference type="ARBA" id="ARBA00022686"/>
    </source>
</evidence>
<accession>A0ABY4BEF2</accession>
<dbReference type="PANTHER" id="PTHR32097:SF4">
    <property type="entry name" value="GENERAL STRESS PROTEIN 16U"/>
    <property type="match status" value="1"/>
</dbReference>
<feature type="domain" description="TerD" evidence="3">
    <location>
        <begin position="1"/>
        <end position="193"/>
    </location>
</feature>
<gene>
    <name evidence="4" type="ORF">MTP16_25120</name>
</gene>
<dbReference type="Pfam" id="PF02342">
    <property type="entry name" value="TerD"/>
    <property type="match status" value="1"/>
</dbReference>
<evidence type="ECO:0000256" key="1">
    <source>
        <dbReference type="ARBA" id="ARBA00008775"/>
    </source>
</evidence>
<name>A0ABY4BEF2_9BACT</name>
<geneLocation type="plasmid" evidence="4 5">
    <name>unnamed3</name>
</geneLocation>
<sequence length="194" mass="20971">MAINLVKGQTIDLRKNAQGESFDLSTVTIGLGWDVRGGGGEAYDLDASALMLNGSGKLAGINDVVYFGNLKHASGNAWSNGDNLTGAGAGDDEQLVVKLDAMGSQFDKIVFMVNIYQGRTRGQHFGMVQNAFIRAVDKNGKEIVKYSLSGDGTYNNMCSVIFGEVYRREGSWKFRALGEALPVDSLNDVIKNYQ</sequence>